<evidence type="ECO:0000313" key="2">
    <source>
        <dbReference type="EMBL" id="OUM86839.1"/>
    </source>
</evidence>
<dbReference type="GO" id="GO:0003824">
    <property type="term" value="F:catalytic activity"/>
    <property type="evidence" value="ECO:0007669"/>
    <property type="project" value="UniProtKB-ARBA"/>
</dbReference>
<dbReference type="InterPro" id="IPR001753">
    <property type="entry name" value="Enoyl-CoA_hydra/iso"/>
</dbReference>
<dbReference type="PANTHER" id="PTHR42964:SF1">
    <property type="entry name" value="POLYKETIDE BIOSYNTHESIS ENOYL-COA HYDRATASE PKSH-RELATED"/>
    <property type="match status" value="1"/>
</dbReference>
<proteinExistence type="inferred from homology"/>
<dbReference type="PANTHER" id="PTHR42964">
    <property type="entry name" value="ENOYL-COA HYDRATASE"/>
    <property type="match status" value="1"/>
</dbReference>
<dbReference type="Proteomes" id="UP000196475">
    <property type="component" value="Unassembled WGS sequence"/>
</dbReference>
<name>A0A1Y3PRA7_9BACI</name>
<dbReference type="InterPro" id="IPR014748">
    <property type="entry name" value="Enoyl-CoA_hydra_C"/>
</dbReference>
<gene>
    <name evidence="2" type="ORF">BAA01_15530</name>
</gene>
<dbReference type="InterPro" id="IPR029045">
    <property type="entry name" value="ClpP/crotonase-like_dom_sf"/>
</dbReference>
<comment type="caution">
    <text evidence="2">The sequence shown here is derived from an EMBL/GenBank/DDBJ whole genome shotgun (WGS) entry which is preliminary data.</text>
</comment>
<dbReference type="InterPro" id="IPR051683">
    <property type="entry name" value="Enoyl-CoA_Hydratase/Isomerase"/>
</dbReference>
<evidence type="ECO:0008006" key="4">
    <source>
        <dbReference type="Google" id="ProtNLM"/>
    </source>
</evidence>
<evidence type="ECO:0000256" key="1">
    <source>
        <dbReference type="ARBA" id="ARBA00005254"/>
    </source>
</evidence>
<comment type="similarity">
    <text evidence="1">Belongs to the enoyl-CoA hydratase/isomerase family.</text>
</comment>
<dbReference type="Pfam" id="PF00378">
    <property type="entry name" value="ECH_1"/>
    <property type="match status" value="1"/>
</dbReference>
<dbReference type="AlphaFoldDB" id="A0A1Y3PRA7"/>
<dbReference type="EMBL" id="LZRT01000085">
    <property type="protein sequence ID" value="OUM86839.1"/>
    <property type="molecule type" value="Genomic_DNA"/>
</dbReference>
<dbReference type="SUPFAM" id="SSF52096">
    <property type="entry name" value="ClpP/crotonase"/>
    <property type="match status" value="1"/>
</dbReference>
<dbReference type="Gene3D" id="3.90.226.10">
    <property type="entry name" value="2-enoyl-CoA Hydratase, Chain A, domain 1"/>
    <property type="match status" value="1"/>
</dbReference>
<protein>
    <recommendedName>
        <fullName evidence="4">Enoyl-CoA hydratase</fullName>
    </recommendedName>
</protein>
<accession>A0A1Y3PRA7</accession>
<dbReference type="Gene3D" id="1.10.12.10">
    <property type="entry name" value="Lyase 2-enoyl-coa Hydratase, Chain A, domain 2"/>
    <property type="match status" value="1"/>
</dbReference>
<organism evidence="2 3">
    <name type="scientific">Bacillus thermozeamaize</name>
    <dbReference type="NCBI Taxonomy" id="230954"/>
    <lineage>
        <taxon>Bacteria</taxon>
        <taxon>Bacillati</taxon>
        <taxon>Bacillota</taxon>
        <taxon>Bacilli</taxon>
        <taxon>Bacillales</taxon>
        <taxon>Bacillaceae</taxon>
        <taxon>Bacillus</taxon>
    </lineage>
</organism>
<dbReference type="CDD" id="cd06558">
    <property type="entry name" value="crotonase-like"/>
    <property type="match status" value="1"/>
</dbReference>
<sequence length="261" mass="28822">MAYEAILVETSEQITTITLNQPEMRNPLTAQMVGELVQAIREADQDPDVRVIVITGSGDAFCAGGNLNEFRRTMEKSAPTLYDEGHRSSQLFKLGEEVRTPLIASVNGPALGGGCGLAAMCHITIASDRAKLGTTEFRLGLVPFVILPWIRRAVGHKNALEMMLTAKIMTAEEAREIGLVQRVVPHDQLQEETRKLARHVASFSPLAVKLGLDAFYTTEQMDLKKSVDYLSTLRIVSFLSEDLREGATAFLEKRPPVWKGR</sequence>
<reference evidence="3" key="1">
    <citation type="submission" date="2016-06" db="EMBL/GenBank/DDBJ databases">
        <authorList>
            <person name="Nascimento L."/>
            <person name="Pereira R.V."/>
            <person name="Martins L.F."/>
            <person name="Quaggio R.B."/>
            <person name="Silva A.M."/>
            <person name="Setubal J.C."/>
        </authorList>
    </citation>
    <scope>NUCLEOTIDE SEQUENCE [LARGE SCALE GENOMIC DNA]</scope>
</reference>
<evidence type="ECO:0000313" key="3">
    <source>
        <dbReference type="Proteomes" id="UP000196475"/>
    </source>
</evidence>
<dbReference type="GO" id="GO:0008300">
    <property type="term" value="P:isoprenoid catabolic process"/>
    <property type="evidence" value="ECO:0007669"/>
    <property type="project" value="TreeGrafter"/>
</dbReference>